<evidence type="ECO:0000256" key="6">
    <source>
        <dbReference type="SAM" id="Phobius"/>
    </source>
</evidence>
<dbReference type="RefSeq" id="WP_060535048.1">
    <property type="nucleotide sequence ID" value="NZ_CP013023.1"/>
</dbReference>
<protein>
    <submittedName>
        <fullName evidence="7">AI-2E family transporter</fullName>
    </submittedName>
</protein>
<feature type="transmembrane region" description="Helical" evidence="6">
    <location>
        <begin position="12"/>
        <end position="28"/>
    </location>
</feature>
<keyword evidence="8" id="KW-1185">Reference proteome</keyword>
<evidence type="ECO:0000256" key="5">
    <source>
        <dbReference type="ARBA" id="ARBA00023136"/>
    </source>
</evidence>
<proteinExistence type="inferred from homology"/>
<sequence length="355" mass="40069">MKVREWLNHEGIRRIIVLLILVLIIYSMASMMNIILMTLLLTILIGSLYNGVMKLFRRVIPNVSPFFVLPLVYIVLIGVIGWGVYRMVPTVSTQVVQVYGMIQDVYMHPQESKWNHYIVEFLRTLNIEQVLENVGHFIGPGFTVLLKISQIGSQLFIAMLLSLFFLLDRSHIARFTASFQDSKLSWFFKEVGYFGKMFLNTFGKVIEAQLLISFINTVLTIAALWVMGFPNLIGLAVIVFVLGLVPVAGVFISLIPLSLTALSVGGIKYVLYLVILILIIHAIEAYLLNPKLMSSKTNLPVFYTFVILIFSEHFIGPWGLIIGIPLFVFFLDLIGVNRGKAGPPKEEKSVTRLPE</sequence>
<feature type="transmembrane region" description="Helical" evidence="6">
    <location>
        <begin position="301"/>
        <end position="331"/>
    </location>
</feature>
<dbReference type="AlphaFoldDB" id="A0A172ZH24"/>
<feature type="transmembrane region" description="Helical" evidence="6">
    <location>
        <begin position="205"/>
        <end position="226"/>
    </location>
</feature>
<comment type="similarity">
    <text evidence="2">Belongs to the autoinducer-2 exporter (AI-2E) (TC 2.A.86) family.</text>
</comment>
<reference evidence="8" key="1">
    <citation type="submission" date="2015-10" db="EMBL/GenBank/DDBJ databases">
        <title>Genome of Paenibacillus bovis sp. nov.</title>
        <authorList>
            <person name="Wu Z."/>
            <person name="Gao C."/>
            <person name="Liu Z."/>
            <person name="Zheng H."/>
        </authorList>
    </citation>
    <scope>NUCLEOTIDE SEQUENCE [LARGE SCALE GENOMIC DNA]</scope>
    <source>
        <strain evidence="8">BD3526</strain>
    </source>
</reference>
<dbReference type="PANTHER" id="PTHR21716:SF62">
    <property type="entry name" value="TRANSPORT PROTEIN YDBI-RELATED"/>
    <property type="match status" value="1"/>
</dbReference>
<dbReference type="GO" id="GO:0055085">
    <property type="term" value="P:transmembrane transport"/>
    <property type="evidence" value="ECO:0007669"/>
    <property type="project" value="TreeGrafter"/>
</dbReference>
<evidence type="ECO:0000256" key="3">
    <source>
        <dbReference type="ARBA" id="ARBA00022692"/>
    </source>
</evidence>
<feature type="transmembrane region" description="Helical" evidence="6">
    <location>
        <begin position="34"/>
        <end position="52"/>
    </location>
</feature>
<feature type="transmembrane region" description="Helical" evidence="6">
    <location>
        <begin position="64"/>
        <end position="85"/>
    </location>
</feature>
<evidence type="ECO:0000256" key="2">
    <source>
        <dbReference type="ARBA" id="ARBA00009773"/>
    </source>
</evidence>
<keyword evidence="4 6" id="KW-1133">Transmembrane helix</keyword>
<keyword evidence="3 6" id="KW-0812">Transmembrane</keyword>
<feature type="transmembrane region" description="Helical" evidence="6">
    <location>
        <begin position="232"/>
        <end position="257"/>
    </location>
</feature>
<dbReference type="OrthoDB" id="9772136at2"/>
<feature type="transmembrane region" description="Helical" evidence="6">
    <location>
        <begin position="269"/>
        <end position="289"/>
    </location>
</feature>
<dbReference type="InterPro" id="IPR002549">
    <property type="entry name" value="AI-2E-like"/>
</dbReference>
<dbReference type="PANTHER" id="PTHR21716">
    <property type="entry name" value="TRANSMEMBRANE PROTEIN"/>
    <property type="match status" value="1"/>
</dbReference>
<name>A0A172ZH24_9BACL</name>
<dbReference type="STRING" id="1616788.AR543_13625"/>
<evidence type="ECO:0000256" key="1">
    <source>
        <dbReference type="ARBA" id="ARBA00004141"/>
    </source>
</evidence>
<dbReference type="KEGG" id="pbv:AR543_13625"/>
<keyword evidence="5 6" id="KW-0472">Membrane</keyword>
<dbReference type="Pfam" id="PF01594">
    <property type="entry name" value="AI-2E_transport"/>
    <property type="match status" value="1"/>
</dbReference>
<dbReference type="Proteomes" id="UP000078148">
    <property type="component" value="Chromosome"/>
</dbReference>
<dbReference type="EMBL" id="CP013023">
    <property type="protein sequence ID" value="ANF96941.1"/>
    <property type="molecule type" value="Genomic_DNA"/>
</dbReference>
<reference evidence="7 8" key="2">
    <citation type="journal article" date="2016" name="Int. J. Syst. Evol. Microbiol.">
        <title>Paenibacillus bovis sp. nov., isolated from raw yak (Bos grunniens) milk.</title>
        <authorList>
            <person name="Gao C."/>
            <person name="Han J."/>
            <person name="Liu Z."/>
            <person name="Xu X."/>
            <person name="Hang F."/>
            <person name="Wu Z."/>
        </authorList>
    </citation>
    <scope>NUCLEOTIDE SEQUENCE [LARGE SCALE GENOMIC DNA]</scope>
    <source>
        <strain evidence="7 8">BD3526</strain>
    </source>
</reference>
<accession>A0A172ZH24</accession>
<dbReference type="GO" id="GO:0016020">
    <property type="term" value="C:membrane"/>
    <property type="evidence" value="ECO:0007669"/>
    <property type="project" value="UniProtKB-SubCell"/>
</dbReference>
<feature type="transmembrane region" description="Helical" evidence="6">
    <location>
        <begin position="148"/>
        <end position="167"/>
    </location>
</feature>
<comment type="subcellular location">
    <subcellularLocation>
        <location evidence="1">Membrane</location>
        <topology evidence="1">Multi-pass membrane protein</topology>
    </subcellularLocation>
</comment>
<organism evidence="7 8">
    <name type="scientific">Paenibacillus bovis</name>
    <dbReference type="NCBI Taxonomy" id="1616788"/>
    <lineage>
        <taxon>Bacteria</taxon>
        <taxon>Bacillati</taxon>
        <taxon>Bacillota</taxon>
        <taxon>Bacilli</taxon>
        <taxon>Bacillales</taxon>
        <taxon>Paenibacillaceae</taxon>
        <taxon>Paenibacillus</taxon>
    </lineage>
</organism>
<evidence type="ECO:0000256" key="4">
    <source>
        <dbReference type="ARBA" id="ARBA00022989"/>
    </source>
</evidence>
<evidence type="ECO:0000313" key="7">
    <source>
        <dbReference type="EMBL" id="ANF96941.1"/>
    </source>
</evidence>
<evidence type="ECO:0000313" key="8">
    <source>
        <dbReference type="Proteomes" id="UP000078148"/>
    </source>
</evidence>
<gene>
    <name evidence="7" type="ORF">AR543_13625</name>
</gene>